<comment type="caution">
    <text evidence="1">The sequence shown here is derived from an EMBL/GenBank/DDBJ whole genome shotgun (WGS) entry which is preliminary data.</text>
</comment>
<sequence length="486" mass="54337">MLHYYLLKNGFGELMQLAPVQNSAVLEKGSDLPPEARLFIIRLFVIHGASVSFSGTVKSLVKECDSDDRAVRKGMDYLKQAGLITQVRDSSGKTLYQVSGFIQQYIVSRSPAGSPPPPLHEQIYAVLFPEHGDNPERVKRGGFSRASRYLLAVMLAHSDALGMVTGVSNAELRKLTGMTEQRLRGQIKNLLDSSILCGYMPGFNGRAVLGKVKSEFSLWLPHAVFGACSSRYGSIEYVEDRLSKSDRNEISVIDKMYSLANLKSLERIKVNIARPAFFGVHFSVEEINSVIDECGGDYLRWAVLAVASHLIREGEFFIEAGELFTVFEILLDSPRKVKPYELKVCSFIACRFMNEKAGYRFDESDMGGFNSGSLQLRFKVALFICRASLMLASRVNRALDLVRESRPDFCFLMLMKSRGDYTVRNFSIQFFNSEYMITPSPSHSLKIFASGGHLDSGEKAGREIELFEVSEGVSKLLVSRLDDFSM</sequence>
<evidence type="ECO:0000313" key="2">
    <source>
        <dbReference type="Proteomes" id="UP000242181"/>
    </source>
</evidence>
<dbReference type="RefSeq" id="WP_106454188.1">
    <property type="nucleotide sequence ID" value="NZ_PXYH01000020.1"/>
</dbReference>
<dbReference type="Proteomes" id="UP000242181">
    <property type="component" value="Unassembled WGS sequence"/>
</dbReference>
<proteinExistence type="predicted"/>
<name>A0A2P7QMI1_9GAMM</name>
<organism evidence="1 2">
    <name type="scientific">Zobellella taiwanensis</name>
    <dbReference type="NCBI Taxonomy" id="347535"/>
    <lineage>
        <taxon>Bacteria</taxon>
        <taxon>Pseudomonadati</taxon>
        <taxon>Pseudomonadota</taxon>
        <taxon>Gammaproteobacteria</taxon>
        <taxon>Aeromonadales</taxon>
        <taxon>Aeromonadaceae</taxon>
        <taxon>Zobellella</taxon>
    </lineage>
</organism>
<dbReference type="EMBL" id="PXYH01000020">
    <property type="protein sequence ID" value="PSJ39156.1"/>
    <property type="molecule type" value="Genomic_DNA"/>
</dbReference>
<dbReference type="AlphaFoldDB" id="A0A2P7QMI1"/>
<protein>
    <submittedName>
        <fullName evidence="1">Uncharacterized protein</fullName>
    </submittedName>
</protein>
<keyword evidence="2" id="KW-1185">Reference proteome</keyword>
<accession>A0A2P7QMI1</accession>
<dbReference type="OrthoDB" id="6135815at2"/>
<gene>
    <name evidence="1" type="ORF">C7I36_13315</name>
</gene>
<evidence type="ECO:0000313" key="1">
    <source>
        <dbReference type="EMBL" id="PSJ39156.1"/>
    </source>
</evidence>
<reference evidence="1 2" key="1">
    <citation type="submission" date="2018-03" db="EMBL/GenBank/DDBJ databases">
        <title>The draft genome of Zobellella taiwanensis JCM 13381.</title>
        <authorList>
            <person name="Liu L."/>
            <person name="Li L."/>
            <person name="Wang T."/>
            <person name="Zhang X."/>
            <person name="Liang L."/>
        </authorList>
    </citation>
    <scope>NUCLEOTIDE SEQUENCE [LARGE SCALE GENOMIC DNA]</scope>
    <source>
        <strain evidence="1 2">JCM 13381</strain>
    </source>
</reference>